<accession>A0A6G7WIP8</accession>
<dbReference type="PANTHER" id="PTHR40254">
    <property type="entry name" value="BLR0577 PROTEIN"/>
    <property type="match status" value="1"/>
</dbReference>
<reference evidence="2 3" key="1">
    <citation type="journal article" date="2017" name="Int. J. Syst. Evol. Microbiol.">
        <title>Jeotgalibaca porci sp. nov. and Jeotgalibaca arthritidis sp. nov., isolated from pigs, and emended description of the genus Jeotgalibaca.</title>
        <authorList>
            <person name="Zamora L."/>
            <person name="Perez-Sancho M."/>
            <person name="Dominguez L."/>
            <person name="Fernandez-Garayzabal J.F."/>
            <person name="Vela A.I."/>
        </authorList>
    </citation>
    <scope>NUCLEOTIDE SEQUENCE [LARGE SCALE GENOMIC DNA]</scope>
    <source>
        <strain evidence="2 3">CCUG 69148</strain>
    </source>
</reference>
<dbReference type="InterPro" id="IPR052189">
    <property type="entry name" value="L-asp_N-monooxygenase_NS-form"/>
</dbReference>
<dbReference type="InterPro" id="IPR038732">
    <property type="entry name" value="HpyO/CreE_NAD-binding"/>
</dbReference>
<dbReference type="AlphaFoldDB" id="A0A6G7WIP8"/>
<dbReference type="Pfam" id="PF13454">
    <property type="entry name" value="NAD_binding_9"/>
    <property type="match status" value="1"/>
</dbReference>
<proteinExistence type="predicted"/>
<sequence>MKRIAIVGVGVTGISVLKEMAAHDYYQNFEIVLFNEPRTLGTGVPYQDDSELLLINQTADTMSLEEEDKYDFVKWVQVNKDSTAGNKDFIPRKWYGEYLKEKLKSAVAILNPTIIQENVEVIRVLKDGTYHIESATTQGEFDKVHLCTGQLPYQDPYHLKDHPHFVYHPYPVEEKLSHFPEGSRIGVIGTGLTSIDLMRFLRNQNKNLTLGFFARNAHFSLYRGLEYDKDLKFLTLENLEKEKQMHGGFVTFSKILEWFHLECQDKGIDFQDLTYRFGKGSKEQLNHLLEENTDLGVLQGIIHKLDFYLADLMAALTQEDRELFYTDYEPLFRHFRTPMPKESLERLMDAWNTGEIQVWENMEAVEMLEERFKVKLEDEEVEVDYLINATGQNQILTNSELPTDLLRQLINERILQPETFGGVQVLWPGAEAISPRYGVLNNLYVHGQLVIGLQYGNNAHLLMKQARKVVRHDLTK</sequence>
<name>A0A6G7WIP8_9LACT</name>
<dbReference type="Proteomes" id="UP000501830">
    <property type="component" value="Chromosome"/>
</dbReference>
<dbReference type="KEGG" id="jpo:G7058_08910"/>
<dbReference type="GeneID" id="94553401"/>
<dbReference type="Gene3D" id="3.50.50.60">
    <property type="entry name" value="FAD/NAD(P)-binding domain"/>
    <property type="match status" value="1"/>
</dbReference>
<organism evidence="2 3">
    <name type="scientific">Jeotgalibaca porci</name>
    <dbReference type="NCBI Taxonomy" id="1868793"/>
    <lineage>
        <taxon>Bacteria</taxon>
        <taxon>Bacillati</taxon>
        <taxon>Bacillota</taxon>
        <taxon>Bacilli</taxon>
        <taxon>Lactobacillales</taxon>
        <taxon>Carnobacteriaceae</taxon>
        <taxon>Jeotgalibaca</taxon>
    </lineage>
</organism>
<dbReference type="SUPFAM" id="SSF51905">
    <property type="entry name" value="FAD/NAD(P)-binding domain"/>
    <property type="match status" value="2"/>
</dbReference>
<evidence type="ECO:0000313" key="3">
    <source>
        <dbReference type="Proteomes" id="UP000501830"/>
    </source>
</evidence>
<dbReference type="EMBL" id="CP049889">
    <property type="protein sequence ID" value="QIK52143.1"/>
    <property type="molecule type" value="Genomic_DNA"/>
</dbReference>
<gene>
    <name evidence="2" type="ORF">G7058_08910</name>
</gene>
<feature type="domain" description="FAD-dependent urate hydroxylase HpyO/Asp monooxygenase CreE-like FAD/NAD(P)-binding" evidence="1">
    <location>
        <begin position="5"/>
        <end position="150"/>
    </location>
</feature>
<dbReference type="InterPro" id="IPR036188">
    <property type="entry name" value="FAD/NAD-bd_sf"/>
</dbReference>
<dbReference type="PANTHER" id="PTHR40254:SF1">
    <property type="entry name" value="BLR0577 PROTEIN"/>
    <property type="match status" value="1"/>
</dbReference>
<keyword evidence="3" id="KW-1185">Reference proteome</keyword>
<evidence type="ECO:0000313" key="2">
    <source>
        <dbReference type="EMBL" id="QIK52143.1"/>
    </source>
</evidence>
<protein>
    <recommendedName>
        <fullName evidence="1">FAD-dependent urate hydroxylase HpyO/Asp monooxygenase CreE-like FAD/NAD(P)-binding domain-containing protein</fullName>
    </recommendedName>
</protein>
<evidence type="ECO:0000259" key="1">
    <source>
        <dbReference type="Pfam" id="PF13454"/>
    </source>
</evidence>
<dbReference type="RefSeq" id="WP_166063206.1">
    <property type="nucleotide sequence ID" value="NZ_CP049889.1"/>
</dbReference>